<accession>A0AAV4UF89</accession>
<reference evidence="1 2" key="1">
    <citation type="submission" date="2021-06" db="EMBL/GenBank/DDBJ databases">
        <title>Caerostris extrusa draft genome.</title>
        <authorList>
            <person name="Kono N."/>
            <person name="Arakawa K."/>
        </authorList>
    </citation>
    <scope>NUCLEOTIDE SEQUENCE [LARGE SCALE GENOMIC DNA]</scope>
</reference>
<organism evidence="1 2">
    <name type="scientific">Caerostris extrusa</name>
    <name type="common">Bark spider</name>
    <name type="synonym">Caerostris bankana</name>
    <dbReference type="NCBI Taxonomy" id="172846"/>
    <lineage>
        <taxon>Eukaryota</taxon>
        <taxon>Metazoa</taxon>
        <taxon>Ecdysozoa</taxon>
        <taxon>Arthropoda</taxon>
        <taxon>Chelicerata</taxon>
        <taxon>Arachnida</taxon>
        <taxon>Araneae</taxon>
        <taxon>Araneomorphae</taxon>
        <taxon>Entelegynae</taxon>
        <taxon>Araneoidea</taxon>
        <taxon>Araneidae</taxon>
        <taxon>Caerostris</taxon>
    </lineage>
</organism>
<comment type="caution">
    <text evidence="1">The sequence shown here is derived from an EMBL/GenBank/DDBJ whole genome shotgun (WGS) entry which is preliminary data.</text>
</comment>
<sequence length="104" mass="11621">MVGSNARDIRLIAKETREVELTKLPPKLIQSMINGDAEAKTNSCGAIMHNKAGFGSQTQTKTHYGMVECRKMVRSNARDIRRIAKETRGLELTKLPPQVNQIND</sequence>
<gene>
    <name evidence="1" type="ORF">CEXT_382661</name>
</gene>
<keyword evidence="2" id="KW-1185">Reference proteome</keyword>
<protein>
    <submittedName>
        <fullName evidence="1">Uncharacterized protein</fullName>
    </submittedName>
</protein>
<name>A0AAV4UF89_CAEEX</name>
<evidence type="ECO:0000313" key="1">
    <source>
        <dbReference type="EMBL" id="GIY56478.1"/>
    </source>
</evidence>
<dbReference type="Proteomes" id="UP001054945">
    <property type="component" value="Unassembled WGS sequence"/>
</dbReference>
<proteinExistence type="predicted"/>
<dbReference type="EMBL" id="BPLR01012773">
    <property type="protein sequence ID" value="GIY56478.1"/>
    <property type="molecule type" value="Genomic_DNA"/>
</dbReference>
<dbReference type="AlphaFoldDB" id="A0AAV4UF89"/>
<evidence type="ECO:0000313" key="2">
    <source>
        <dbReference type="Proteomes" id="UP001054945"/>
    </source>
</evidence>